<evidence type="ECO:0000259" key="1">
    <source>
        <dbReference type="Pfam" id="PF00899"/>
    </source>
</evidence>
<organism evidence="2 3">
    <name type="scientific">Rotaria socialis</name>
    <dbReference type="NCBI Taxonomy" id="392032"/>
    <lineage>
        <taxon>Eukaryota</taxon>
        <taxon>Metazoa</taxon>
        <taxon>Spiralia</taxon>
        <taxon>Gnathifera</taxon>
        <taxon>Rotifera</taxon>
        <taxon>Eurotatoria</taxon>
        <taxon>Bdelloidea</taxon>
        <taxon>Philodinida</taxon>
        <taxon>Philodinidae</taxon>
        <taxon>Rotaria</taxon>
    </lineage>
</organism>
<dbReference type="GO" id="GO:0006974">
    <property type="term" value="P:DNA damage response"/>
    <property type="evidence" value="ECO:0007669"/>
    <property type="project" value="TreeGrafter"/>
</dbReference>
<dbReference type="InterPro" id="IPR035985">
    <property type="entry name" value="Ubiquitin-activating_enz"/>
</dbReference>
<dbReference type="SUPFAM" id="SSF69572">
    <property type="entry name" value="Activating enzymes of the ubiquitin-like proteins"/>
    <property type="match status" value="2"/>
</dbReference>
<dbReference type="InterPro" id="IPR000594">
    <property type="entry name" value="ThiF_NAD_FAD-bd"/>
</dbReference>
<name>A0A821ZHG1_9BILA</name>
<gene>
    <name evidence="2" type="ORF">QYT958_LOCUS36337</name>
</gene>
<dbReference type="GO" id="GO:0004839">
    <property type="term" value="F:ubiquitin activating enzyme activity"/>
    <property type="evidence" value="ECO:0007669"/>
    <property type="project" value="TreeGrafter"/>
</dbReference>
<dbReference type="AlphaFoldDB" id="A0A821ZHG1"/>
<dbReference type="EMBL" id="CAJOBR010028758">
    <property type="protein sequence ID" value="CAF4982826.1"/>
    <property type="molecule type" value="Genomic_DNA"/>
</dbReference>
<sequence length="201" mass="22382">KGAFAPICSAMGGFVGQQVLTSITGKFTPIQQWLYLDAYELIKEISFEKEYNAIKLVSPDRYQSLRLCIGDSLVQCLARQQLFMVGCGAIGCELLKLFALLGVGRSGQITITDHDHIEKSNLNRQFLFHKQHLNQPKSIVAAQSARDMNKELNIQSYTLKVGVGSNDLCSDAFISGQTIIVNALDNIEARRYMDSYALNRN</sequence>
<dbReference type="PANTHER" id="PTHR10953">
    <property type="entry name" value="UBIQUITIN-ACTIVATING ENZYME E1"/>
    <property type="match status" value="1"/>
</dbReference>
<dbReference type="Pfam" id="PF00899">
    <property type="entry name" value="ThiF"/>
    <property type="match status" value="1"/>
</dbReference>
<dbReference type="GO" id="GO:0006511">
    <property type="term" value="P:ubiquitin-dependent protein catabolic process"/>
    <property type="evidence" value="ECO:0007669"/>
    <property type="project" value="TreeGrafter"/>
</dbReference>
<dbReference type="Gene3D" id="3.40.50.720">
    <property type="entry name" value="NAD(P)-binding Rossmann-like Domain"/>
    <property type="match status" value="1"/>
</dbReference>
<feature type="non-terminal residue" evidence="2">
    <location>
        <position position="1"/>
    </location>
</feature>
<dbReference type="PANTHER" id="PTHR10953:SF186">
    <property type="entry name" value="UBIQUITIN-LIKE MODIFIER-ACTIVATING ENZYME 6"/>
    <property type="match status" value="1"/>
</dbReference>
<dbReference type="GO" id="GO:0005634">
    <property type="term" value="C:nucleus"/>
    <property type="evidence" value="ECO:0007669"/>
    <property type="project" value="TreeGrafter"/>
</dbReference>
<proteinExistence type="predicted"/>
<comment type="caution">
    <text evidence="2">The sequence shown here is derived from an EMBL/GenBank/DDBJ whole genome shotgun (WGS) entry which is preliminary data.</text>
</comment>
<protein>
    <recommendedName>
        <fullName evidence="1">THIF-type NAD/FAD binding fold domain-containing protein</fullName>
    </recommendedName>
</protein>
<dbReference type="GO" id="GO:0005737">
    <property type="term" value="C:cytoplasm"/>
    <property type="evidence" value="ECO:0007669"/>
    <property type="project" value="TreeGrafter"/>
</dbReference>
<dbReference type="InterPro" id="IPR045886">
    <property type="entry name" value="ThiF/MoeB/HesA"/>
</dbReference>
<accession>A0A821ZHG1</accession>
<evidence type="ECO:0000313" key="3">
    <source>
        <dbReference type="Proteomes" id="UP000663848"/>
    </source>
</evidence>
<dbReference type="Proteomes" id="UP000663848">
    <property type="component" value="Unassembled WGS sequence"/>
</dbReference>
<reference evidence="2" key="1">
    <citation type="submission" date="2021-02" db="EMBL/GenBank/DDBJ databases">
        <authorList>
            <person name="Nowell W R."/>
        </authorList>
    </citation>
    <scope>NUCLEOTIDE SEQUENCE</scope>
</reference>
<dbReference type="Gene3D" id="3.40.50.12550">
    <property type="entry name" value="Ubiquitin-activating enzyme E1, inactive adenylation domain, subdomain 2"/>
    <property type="match status" value="1"/>
</dbReference>
<evidence type="ECO:0000313" key="2">
    <source>
        <dbReference type="EMBL" id="CAF4982826.1"/>
    </source>
</evidence>
<feature type="domain" description="THIF-type NAD/FAD binding fold" evidence="1">
    <location>
        <begin position="69"/>
        <end position="199"/>
    </location>
</feature>